<sequence length="233" mass="24392">MAGVTGAPAAAPDAGHHPATVLVVVAHPDDAEIAAGGTIARLSSSGVRVVTAVLSLPESGAQGERRTRYTERAAETLGYELRWPTRGENRQVADIGEIALVATVDRLIAEVAPRAVLTHWSGDGHADHRLTARAAAAATRTCRVDLYGMRPGETRTPAFSRFAPQVFVDITAHSAAKRRALEPFAAARPGFRPLDLAAVEAADRFHGSLSGTDRAESFVVERAHGLGGLLAAG</sequence>
<evidence type="ECO:0000313" key="2">
    <source>
        <dbReference type="EMBL" id="WUO51375.1"/>
    </source>
</evidence>
<dbReference type="Pfam" id="PF02585">
    <property type="entry name" value="PIG-L"/>
    <property type="match status" value="1"/>
</dbReference>
<accession>A0ABZ1RY17</accession>
<evidence type="ECO:0000313" key="3">
    <source>
        <dbReference type="Proteomes" id="UP001432075"/>
    </source>
</evidence>
<dbReference type="Gene3D" id="3.40.50.10320">
    <property type="entry name" value="LmbE-like"/>
    <property type="match status" value="1"/>
</dbReference>
<dbReference type="EMBL" id="CP108058">
    <property type="protein sequence ID" value="WUO51375.1"/>
    <property type="molecule type" value="Genomic_DNA"/>
</dbReference>
<protein>
    <submittedName>
        <fullName evidence="2">PIG-L family deacetylase</fullName>
    </submittedName>
</protein>
<dbReference type="SUPFAM" id="SSF102588">
    <property type="entry name" value="LmbE-like"/>
    <property type="match status" value="1"/>
</dbReference>
<name>A0ABZ1RY17_9ACTN</name>
<dbReference type="PANTHER" id="PTHR12993">
    <property type="entry name" value="N-ACETYLGLUCOSAMINYL-PHOSPHATIDYLINOSITOL DE-N-ACETYLASE-RELATED"/>
    <property type="match status" value="1"/>
</dbReference>
<reference evidence="2" key="1">
    <citation type="submission" date="2022-10" db="EMBL/GenBank/DDBJ databases">
        <title>The complete genomes of actinobacterial strains from the NBC collection.</title>
        <authorList>
            <person name="Joergensen T.S."/>
            <person name="Alvarez Arevalo M."/>
            <person name="Sterndorff E.B."/>
            <person name="Faurdal D."/>
            <person name="Vuksanovic O."/>
            <person name="Mourched A.-S."/>
            <person name="Charusanti P."/>
            <person name="Shaw S."/>
            <person name="Blin K."/>
            <person name="Weber T."/>
        </authorList>
    </citation>
    <scope>NUCLEOTIDE SEQUENCE</scope>
    <source>
        <strain evidence="2">NBC_00283</strain>
        <plasmid evidence="2">unnamed1</plasmid>
    </source>
</reference>
<dbReference type="InterPro" id="IPR024078">
    <property type="entry name" value="LmbE-like_dom_sf"/>
</dbReference>
<dbReference type="RefSeq" id="WP_229895488.1">
    <property type="nucleotide sequence ID" value="NZ_BMVE01000009.1"/>
</dbReference>
<keyword evidence="1" id="KW-0862">Zinc</keyword>
<organism evidence="2 3">
    <name type="scientific">Streptomyces goshikiensis</name>
    <dbReference type="NCBI Taxonomy" id="1942"/>
    <lineage>
        <taxon>Bacteria</taxon>
        <taxon>Bacillati</taxon>
        <taxon>Actinomycetota</taxon>
        <taxon>Actinomycetes</taxon>
        <taxon>Kitasatosporales</taxon>
        <taxon>Streptomycetaceae</taxon>
        <taxon>Streptomyces</taxon>
    </lineage>
</organism>
<dbReference type="InterPro" id="IPR003737">
    <property type="entry name" value="GlcNAc_PI_deacetylase-related"/>
</dbReference>
<proteinExistence type="predicted"/>
<evidence type="ECO:0000256" key="1">
    <source>
        <dbReference type="ARBA" id="ARBA00022833"/>
    </source>
</evidence>
<geneLocation type="plasmid" evidence="2 3">
    <name>unnamed1</name>
</geneLocation>
<dbReference type="PANTHER" id="PTHR12993:SF30">
    <property type="entry name" value="N-ACETYL-ALPHA-D-GLUCOSAMINYL L-MALATE DEACETYLASE 1"/>
    <property type="match status" value="1"/>
</dbReference>
<gene>
    <name evidence="2" type="ORF">OHU17_36555</name>
</gene>
<keyword evidence="3" id="KW-1185">Reference proteome</keyword>
<dbReference type="Proteomes" id="UP001432075">
    <property type="component" value="Plasmid unnamed1"/>
</dbReference>
<keyword evidence="2" id="KW-0614">Plasmid</keyword>